<dbReference type="InterPro" id="IPR004358">
    <property type="entry name" value="Sig_transdc_His_kin-like_C"/>
</dbReference>
<dbReference type="InterPro" id="IPR003661">
    <property type="entry name" value="HisK_dim/P_dom"/>
</dbReference>
<dbReference type="NCBIfam" id="TIGR00229">
    <property type="entry name" value="sensory_box"/>
    <property type="match status" value="1"/>
</dbReference>
<dbReference type="SUPFAM" id="SSF55785">
    <property type="entry name" value="PYP-like sensor domain (PAS domain)"/>
    <property type="match status" value="1"/>
</dbReference>
<dbReference type="CDD" id="cd00082">
    <property type="entry name" value="HisKA"/>
    <property type="match status" value="1"/>
</dbReference>
<sequence length="498" mass="54295">MQDAAATPTPDPYDLLPDPVLRLDPAGRVTSANRAAAALGVMPGLSFLDCLRADDRTASEAALRLALPFDARFATLPERWWWLRPTAAACGGTVVIGADVTSRRAGERSGRRNAVEHVLTALDEIHDAFVIYDRDGRLVVCNRRFRALYGYTEEEARPGVHFRELGEIDVRRGNVIVGDGEGMEGYLERKAEYRRRLTGTFDVLLKDGRWIQTRDRRMPDGGFVSIQTEVTESRRAEAALKAAKDAAEAALRDVEAANAQLGQFAYVASHDLREPLRMVISYLDLLQRRHAGALAPEALEFMTHARDGAQRMNQLLLDLLAYSRVGRGGDAPAEVAVAQVLGAVAANLELALRESGGALVLPEAVPAVVGARPELVSLFQNLIGNALKYRHPDRPPRVEVTAEADPAAGRAVFRVADNGIGIEPRFHERIFQIFQRLHPRGRYEGTGIGLALCRRIVEHHGGTIRVESEPGAGSTFTVALPLAGPRPKRSAADELLGA</sequence>
<dbReference type="GO" id="GO:0000155">
    <property type="term" value="F:phosphorelay sensor kinase activity"/>
    <property type="evidence" value="ECO:0007669"/>
    <property type="project" value="InterPro"/>
</dbReference>
<evidence type="ECO:0000256" key="2">
    <source>
        <dbReference type="ARBA" id="ARBA00012438"/>
    </source>
</evidence>
<dbReference type="PANTHER" id="PTHR43304">
    <property type="entry name" value="PHYTOCHROME-LIKE PROTEIN CPH1"/>
    <property type="match status" value="1"/>
</dbReference>
<dbReference type="SUPFAM" id="SSF55874">
    <property type="entry name" value="ATPase domain of HSP90 chaperone/DNA topoisomerase II/histidine kinase"/>
    <property type="match status" value="1"/>
</dbReference>
<dbReference type="InterPro" id="IPR052162">
    <property type="entry name" value="Sensor_kinase/Photoreceptor"/>
</dbReference>
<dbReference type="SMART" id="SM00387">
    <property type="entry name" value="HATPase_c"/>
    <property type="match status" value="1"/>
</dbReference>
<comment type="catalytic activity">
    <reaction evidence="1">
        <text>ATP + protein L-histidine = ADP + protein N-phospho-L-histidine.</text>
        <dbReference type="EC" id="2.7.13.3"/>
    </reaction>
</comment>
<reference evidence="10" key="1">
    <citation type="submission" date="2017-09" db="EMBL/GenBank/DDBJ databases">
        <authorList>
            <person name="Varghese N."/>
            <person name="Submissions S."/>
        </authorList>
    </citation>
    <scope>NUCLEOTIDE SEQUENCE [LARGE SCALE GENOMIC DNA]</scope>
    <source>
        <strain evidence="10">USBA 140</strain>
    </source>
</reference>
<evidence type="ECO:0000313" key="10">
    <source>
        <dbReference type="Proteomes" id="UP000219621"/>
    </source>
</evidence>
<organism evidence="9 10">
    <name type="scientific">Caenispirillum bisanense</name>
    <dbReference type="NCBI Taxonomy" id="414052"/>
    <lineage>
        <taxon>Bacteria</taxon>
        <taxon>Pseudomonadati</taxon>
        <taxon>Pseudomonadota</taxon>
        <taxon>Alphaproteobacteria</taxon>
        <taxon>Rhodospirillales</taxon>
        <taxon>Novispirillaceae</taxon>
        <taxon>Caenispirillum</taxon>
    </lineage>
</organism>
<evidence type="ECO:0000256" key="4">
    <source>
        <dbReference type="ARBA" id="ARBA00022679"/>
    </source>
</evidence>
<dbReference type="Pfam" id="PF12860">
    <property type="entry name" value="PAS_7"/>
    <property type="match status" value="1"/>
</dbReference>
<protein>
    <recommendedName>
        <fullName evidence="2">histidine kinase</fullName>
        <ecNumber evidence="2">2.7.13.3</ecNumber>
    </recommendedName>
</protein>
<dbReference type="PANTHER" id="PTHR43304:SF1">
    <property type="entry name" value="PAC DOMAIN-CONTAINING PROTEIN"/>
    <property type="match status" value="1"/>
</dbReference>
<dbReference type="PRINTS" id="PR00344">
    <property type="entry name" value="BCTRLSENSOR"/>
</dbReference>
<dbReference type="Gene3D" id="3.30.450.20">
    <property type="entry name" value="PAS domain"/>
    <property type="match status" value="1"/>
</dbReference>
<dbReference type="PROSITE" id="PS50109">
    <property type="entry name" value="HIS_KIN"/>
    <property type="match status" value="1"/>
</dbReference>
<feature type="coiled-coil region" evidence="6">
    <location>
        <begin position="233"/>
        <end position="260"/>
    </location>
</feature>
<dbReference type="SMART" id="SM00388">
    <property type="entry name" value="HisKA"/>
    <property type="match status" value="1"/>
</dbReference>
<dbReference type="InterPro" id="IPR005467">
    <property type="entry name" value="His_kinase_dom"/>
</dbReference>
<dbReference type="Gene3D" id="1.10.287.130">
    <property type="match status" value="1"/>
</dbReference>
<dbReference type="Gene3D" id="3.30.565.10">
    <property type="entry name" value="Histidine kinase-like ATPase, C-terminal domain"/>
    <property type="match status" value="1"/>
</dbReference>
<dbReference type="InterPro" id="IPR036890">
    <property type="entry name" value="HATPase_C_sf"/>
</dbReference>
<evidence type="ECO:0000256" key="3">
    <source>
        <dbReference type="ARBA" id="ARBA00022553"/>
    </source>
</evidence>
<evidence type="ECO:0000256" key="1">
    <source>
        <dbReference type="ARBA" id="ARBA00000085"/>
    </source>
</evidence>
<name>A0A286GLS6_9PROT</name>
<dbReference type="Pfam" id="PF02518">
    <property type="entry name" value="HATPase_c"/>
    <property type="match status" value="1"/>
</dbReference>
<dbReference type="Proteomes" id="UP000219621">
    <property type="component" value="Unassembled WGS sequence"/>
</dbReference>
<keyword evidence="6" id="KW-0175">Coiled coil</keyword>
<dbReference type="InterPro" id="IPR035965">
    <property type="entry name" value="PAS-like_dom_sf"/>
</dbReference>
<dbReference type="AlphaFoldDB" id="A0A286GLS6"/>
<dbReference type="InterPro" id="IPR036097">
    <property type="entry name" value="HisK_dim/P_sf"/>
</dbReference>
<dbReference type="SUPFAM" id="SSF47384">
    <property type="entry name" value="Homodimeric domain of signal transducing histidine kinase"/>
    <property type="match status" value="1"/>
</dbReference>
<feature type="domain" description="PAS" evidence="8">
    <location>
        <begin position="114"/>
        <end position="155"/>
    </location>
</feature>
<keyword evidence="5" id="KW-0418">Kinase</keyword>
<dbReference type="SMART" id="SM00091">
    <property type="entry name" value="PAS"/>
    <property type="match status" value="2"/>
</dbReference>
<dbReference type="PROSITE" id="PS50112">
    <property type="entry name" value="PAS"/>
    <property type="match status" value="1"/>
</dbReference>
<dbReference type="InterPro" id="IPR000014">
    <property type="entry name" value="PAS"/>
</dbReference>
<feature type="domain" description="Histidine kinase" evidence="7">
    <location>
        <begin position="267"/>
        <end position="484"/>
    </location>
</feature>
<evidence type="ECO:0000259" key="8">
    <source>
        <dbReference type="PROSITE" id="PS50112"/>
    </source>
</evidence>
<dbReference type="EMBL" id="OCNJ01000005">
    <property type="protein sequence ID" value="SOD96049.1"/>
    <property type="molecule type" value="Genomic_DNA"/>
</dbReference>
<accession>A0A286GLS6</accession>
<dbReference type="OrthoDB" id="9795133at2"/>
<keyword evidence="10" id="KW-1185">Reference proteome</keyword>
<dbReference type="CDD" id="cd00130">
    <property type="entry name" value="PAS"/>
    <property type="match status" value="2"/>
</dbReference>
<keyword evidence="4" id="KW-0808">Transferase</keyword>
<dbReference type="Pfam" id="PF00512">
    <property type="entry name" value="HisKA"/>
    <property type="match status" value="1"/>
</dbReference>
<keyword evidence="3" id="KW-0597">Phosphoprotein</keyword>
<dbReference type="InterPro" id="IPR003594">
    <property type="entry name" value="HATPase_dom"/>
</dbReference>
<evidence type="ECO:0000256" key="6">
    <source>
        <dbReference type="SAM" id="Coils"/>
    </source>
</evidence>
<evidence type="ECO:0000256" key="5">
    <source>
        <dbReference type="ARBA" id="ARBA00022777"/>
    </source>
</evidence>
<dbReference type="RefSeq" id="WP_097279509.1">
    <property type="nucleotide sequence ID" value="NZ_OCNJ01000005.1"/>
</dbReference>
<gene>
    <name evidence="9" type="ORF">SAMN05421508_105130</name>
</gene>
<proteinExistence type="predicted"/>
<evidence type="ECO:0000313" key="9">
    <source>
        <dbReference type="EMBL" id="SOD96049.1"/>
    </source>
</evidence>
<evidence type="ECO:0000259" key="7">
    <source>
        <dbReference type="PROSITE" id="PS50109"/>
    </source>
</evidence>
<dbReference type="EC" id="2.7.13.3" evidence="2"/>